<keyword evidence="7 12" id="KW-0238">DNA-binding</keyword>
<dbReference type="InterPro" id="IPR011006">
    <property type="entry name" value="CheY-like_superfamily"/>
</dbReference>
<keyword evidence="5 12" id="KW-0805">Transcription regulation</keyword>
<keyword evidence="3 13" id="KW-0597">Phosphoprotein</keyword>
<dbReference type="GO" id="GO:0016301">
    <property type="term" value="F:kinase activity"/>
    <property type="evidence" value="ECO:0007669"/>
    <property type="project" value="UniProtKB-KW"/>
</dbReference>
<organism evidence="16 17">
    <name type="scientific">Monascus purpureus</name>
    <name type="common">Red mold</name>
    <name type="synonym">Monascus anka</name>
    <dbReference type="NCBI Taxonomy" id="5098"/>
    <lineage>
        <taxon>Eukaryota</taxon>
        <taxon>Fungi</taxon>
        <taxon>Dikarya</taxon>
        <taxon>Ascomycota</taxon>
        <taxon>Pezizomycotina</taxon>
        <taxon>Eurotiomycetes</taxon>
        <taxon>Eurotiomycetidae</taxon>
        <taxon>Eurotiales</taxon>
        <taxon>Aspergillaceae</taxon>
        <taxon>Monascus</taxon>
    </lineage>
</organism>
<dbReference type="PANTHER" id="PTHR45339:SF1">
    <property type="entry name" value="HYBRID SIGNAL TRANSDUCTION HISTIDINE KINASE J"/>
    <property type="match status" value="1"/>
</dbReference>
<evidence type="ECO:0000259" key="15">
    <source>
        <dbReference type="PROSITE" id="PS50110"/>
    </source>
</evidence>
<dbReference type="GO" id="GO:0005634">
    <property type="term" value="C:nucleus"/>
    <property type="evidence" value="ECO:0007669"/>
    <property type="project" value="UniProtKB-SubCell"/>
</dbReference>
<dbReference type="AlphaFoldDB" id="A0A507QWW3"/>
<evidence type="ECO:0000256" key="13">
    <source>
        <dbReference type="PROSITE-ProRule" id="PRU00169"/>
    </source>
</evidence>
<dbReference type="InterPro" id="IPR036390">
    <property type="entry name" value="WH_DNA-bd_sf"/>
</dbReference>
<feature type="compositionally biased region" description="Polar residues" evidence="14">
    <location>
        <begin position="125"/>
        <end position="135"/>
    </location>
</feature>
<comment type="caution">
    <text evidence="16">The sequence shown here is derived from an EMBL/GenBank/DDBJ whole genome shotgun (WGS) entry which is preliminary data.</text>
</comment>
<dbReference type="SUPFAM" id="SSF46785">
    <property type="entry name" value="Winged helix' DNA-binding domain"/>
    <property type="match status" value="1"/>
</dbReference>
<evidence type="ECO:0000256" key="5">
    <source>
        <dbReference type="ARBA" id="ARBA00023015"/>
    </source>
</evidence>
<keyword evidence="4" id="KW-0902">Two-component regulatory system</keyword>
<dbReference type="Pfam" id="PF00072">
    <property type="entry name" value="Response_reg"/>
    <property type="match status" value="1"/>
</dbReference>
<dbReference type="Proteomes" id="UP000319663">
    <property type="component" value="Unassembled WGS sequence"/>
</dbReference>
<keyword evidence="17" id="KW-1185">Reference proteome</keyword>
<evidence type="ECO:0000256" key="10">
    <source>
        <dbReference type="ARBA" id="ARBA00057149"/>
    </source>
</evidence>
<evidence type="ECO:0000256" key="8">
    <source>
        <dbReference type="ARBA" id="ARBA00023163"/>
    </source>
</evidence>
<dbReference type="PRINTS" id="PR00056">
    <property type="entry name" value="HSFDOMAIN"/>
</dbReference>
<evidence type="ECO:0000256" key="9">
    <source>
        <dbReference type="ARBA" id="ARBA00023242"/>
    </source>
</evidence>
<dbReference type="PIRSF" id="PIRSF002595">
    <property type="entry name" value="RR_SKN7"/>
    <property type="match status" value="1"/>
</dbReference>
<keyword evidence="8 12" id="KW-0804">Transcription</keyword>
<sequence>MDGGQTSTSAPTGNSSDFVRKLYKMLEDPSYSEIVRWGDEGDSFVVLECEKFTKTILPKHFKHSNFASFVRQLNKYDFHKVRQNNEETGQSPYGQNAWEFKHRDFRANNKESLDNIRRKAPAPRKQTQASEDTVPTQQIDLLNQQVVAQQQQIQHLSDRYAQLSVDHQLMLQEIMRVQKTVLNHENVIHQVLTYLLSVDARQRRSNKASVAFTAAGQGGSAISPSVTTGDEEPSTPLQNATKLLSDMNAEIQFNLSSLDTLSDPRKAAAAAANAAAANMVSTPTLENGSRSNAVRPPTTTAPNSGLVYPKMNGELEQVVYPVGTSNGIDPAMYSENMNNVPYPMPTKELESSDARRQFPENRKKSTNVDPGWIRSPQILLVEDDATCRQIGGKFLYSFSCVIDTAFNGLEAVNKMQGGSKYDLILMDIIMPHLDGVSACHLIRQFDRTPIIAMTSNIRSDDIQQYFQHGMDDVLPKPFTRKSLLDMLEKHLVHLKTMPLAMEAAAAPTTTVPTMAAQSSAPHSVKDDGSPAPSPSAPMNTWQSPAQFQSMATIPQTVQQVQPQYVSTTPVTTTYVDQSGIQYPANQAAVNMNAARRQHRRQMSEMSSAADGETLAKRQRMYAPQPQLMVNSVQAARSG</sequence>
<keyword evidence="6" id="KW-0175">Coiled coil</keyword>
<comment type="subcellular location">
    <subcellularLocation>
        <location evidence="1 12">Nucleus</location>
    </subcellularLocation>
</comment>
<dbReference type="PROSITE" id="PS50110">
    <property type="entry name" value="RESPONSE_REGULATORY"/>
    <property type="match status" value="1"/>
</dbReference>
<dbReference type="SUPFAM" id="SSF52172">
    <property type="entry name" value="CheY-like"/>
    <property type="match status" value="1"/>
</dbReference>
<dbReference type="InterPro" id="IPR036388">
    <property type="entry name" value="WH-like_DNA-bd_sf"/>
</dbReference>
<dbReference type="InterPro" id="IPR000232">
    <property type="entry name" value="HSF_DNA-bd"/>
</dbReference>
<evidence type="ECO:0000256" key="4">
    <source>
        <dbReference type="ARBA" id="ARBA00023012"/>
    </source>
</evidence>
<evidence type="ECO:0000256" key="2">
    <source>
        <dbReference type="ARBA" id="ARBA00011233"/>
    </source>
</evidence>
<dbReference type="Pfam" id="PF00447">
    <property type="entry name" value="HSF_DNA-bind"/>
    <property type="match status" value="1"/>
</dbReference>
<evidence type="ECO:0000313" key="16">
    <source>
        <dbReference type="EMBL" id="TQB72320.1"/>
    </source>
</evidence>
<dbReference type="CDD" id="cd17546">
    <property type="entry name" value="REC_hyHK_CKI1_RcsC-like"/>
    <property type="match status" value="1"/>
</dbReference>
<evidence type="ECO:0000256" key="3">
    <source>
        <dbReference type="ARBA" id="ARBA00022553"/>
    </source>
</evidence>
<dbReference type="FunFam" id="1.10.10.10:FF:000380">
    <property type="entry name" value="Transcription factor SKN7"/>
    <property type="match status" value="1"/>
</dbReference>
<comment type="subunit">
    <text evidence="2">Homotrimer.</text>
</comment>
<gene>
    <name evidence="16" type="primary">SKN7</name>
    <name evidence="16" type="ORF">MPDQ_006914</name>
</gene>
<accession>A0A507QWW3</accession>
<dbReference type="InterPro" id="IPR014402">
    <property type="entry name" value="Sig_transdc_resp-reg_Skn7"/>
</dbReference>
<name>A0A507QWW3_MONPU</name>
<keyword evidence="9 12" id="KW-0539">Nucleus</keyword>
<dbReference type="OrthoDB" id="424572at2759"/>
<protein>
    <recommendedName>
        <fullName evidence="12">Transcription factor</fullName>
    </recommendedName>
</protein>
<evidence type="ECO:0000256" key="14">
    <source>
        <dbReference type="SAM" id="MobiDB-lite"/>
    </source>
</evidence>
<keyword evidence="16" id="KW-0808">Transferase</keyword>
<feature type="compositionally biased region" description="Polar residues" evidence="14">
    <location>
        <begin position="283"/>
        <end position="303"/>
    </location>
</feature>
<evidence type="ECO:0000256" key="12">
    <source>
        <dbReference type="PIRNR" id="PIRNR002595"/>
    </source>
</evidence>
<comment type="similarity">
    <text evidence="11">Belongs to the SKN7 family.</text>
</comment>
<dbReference type="STRING" id="5098.A0A507QWW3"/>
<dbReference type="InterPro" id="IPR001789">
    <property type="entry name" value="Sig_transdc_resp-reg_receiver"/>
</dbReference>
<dbReference type="PANTHER" id="PTHR45339">
    <property type="entry name" value="HYBRID SIGNAL TRANSDUCTION HISTIDINE KINASE J"/>
    <property type="match status" value="1"/>
</dbReference>
<proteinExistence type="inferred from homology"/>
<feature type="modified residue" description="4-aspartylphosphate" evidence="13">
    <location>
        <position position="427"/>
    </location>
</feature>
<dbReference type="EMBL" id="VIFY01000066">
    <property type="protein sequence ID" value="TQB72320.1"/>
    <property type="molecule type" value="Genomic_DNA"/>
</dbReference>
<dbReference type="GO" id="GO:0000156">
    <property type="term" value="F:phosphorelay response regulator activity"/>
    <property type="evidence" value="ECO:0007669"/>
    <property type="project" value="InterPro"/>
</dbReference>
<dbReference type="GO" id="GO:0006357">
    <property type="term" value="P:regulation of transcription by RNA polymerase II"/>
    <property type="evidence" value="ECO:0007669"/>
    <property type="project" value="UniProtKB-UniRule"/>
</dbReference>
<evidence type="ECO:0000256" key="7">
    <source>
        <dbReference type="ARBA" id="ARBA00023125"/>
    </source>
</evidence>
<evidence type="ECO:0000256" key="11">
    <source>
        <dbReference type="ARBA" id="ARBA00061465"/>
    </source>
</evidence>
<feature type="domain" description="Response regulatory" evidence="15">
    <location>
        <begin position="377"/>
        <end position="491"/>
    </location>
</feature>
<evidence type="ECO:0000256" key="1">
    <source>
        <dbReference type="ARBA" id="ARBA00004123"/>
    </source>
</evidence>
<dbReference type="GO" id="GO:0043565">
    <property type="term" value="F:sequence-specific DNA binding"/>
    <property type="evidence" value="ECO:0007669"/>
    <property type="project" value="InterPro"/>
</dbReference>
<dbReference type="FunFam" id="3.40.50.2300:FF:000212">
    <property type="entry name" value="Stress response regulator/HFS transcription factor"/>
    <property type="match status" value="1"/>
</dbReference>
<feature type="region of interest" description="Disordered" evidence="14">
    <location>
        <begin position="112"/>
        <end position="135"/>
    </location>
</feature>
<feature type="region of interest" description="Disordered" evidence="14">
    <location>
        <begin position="217"/>
        <end position="237"/>
    </location>
</feature>
<reference evidence="16 17" key="1">
    <citation type="submission" date="2019-06" db="EMBL/GenBank/DDBJ databases">
        <title>Wine fermentation using esterase from Monascus purpureus.</title>
        <authorList>
            <person name="Geng C."/>
            <person name="Zhang Y."/>
        </authorList>
    </citation>
    <scope>NUCLEOTIDE SEQUENCE [LARGE SCALE GENOMIC DNA]</scope>
    <source>
        <strain evidence="16">HQ1</strain>
    </source>
</reference>
<dbReference type="Gene3D" id="1.10.10.10">
    <property type="entry name" value="Winged helix-like DNA-binding domain superfamily/Winged helix DNA-binding domain"/>
    <property type="match status" value="1"/>
</dbReference>
<feature type="region of interest" description="Disordered" evidence="14">
    <location>
        <begin position="283"/>
        <end position="307"/>
    </location>
</feature>
<dbReference type="Gene3D" id="3.40.50.2300">
    <property type="match status" value="1"/>
</dbReference>
<comment type="function">
    <text evidence="10">Transcription factor that is part of a SLN1-YPD1-SKN7 two-component regulatory system, which controls gene expression in response to changes in the osmolarity of the extracellular environment. Under low osmotic conditions, phosphorylated and activated by the phosphorelay intermediate protein YPD1. Also activated in response to oxidative stress, independent on the two-component regulatory system. Regulates heat shock genes in response to oxidative stress and genes involved in cell wall integrity in response to osmotic changes.</text>
</comment>
<dbReference type="PROSITE" id="PS00434">
    <property type="entry name" value="HSF_DOMAIN"/>
    <property type="match status" value="1"/>
</dbReference>
<dbReference type="SMART" id="SM00448">
    <property type="entry name" value="REC"/>
    <property type="match status" value="1"/>
</dbReference>
<evidence type="ECO:0000256" key="6">
    <source>
        <dbReference type="ARBA" id="ARBA00023054"/>
    </source>
</evidence>
<feature type="region of interest" description="Disordered" evidence="14">
    <location>
        <begin position="511"/>
        <end position="540"/>
    </location>
</feature>
<dbReference type="GO" id="GO:0003700">
    <property type="term" value="F:DNA-binding transcription factor activity"/>
    <property type="evidence" value="ECO:0007669"/>
    <property type="project" value="UniProtKB-UniRule"/>
</dbReference>
<evidence type="ECO:0000313" key="17">
    <source>
        <dbReference type="Proteomes" id="UP000319663"/>
    </source>
</evidence>
<dbReference type="SMART" id="SM00415">
    <property type="entry name" value="HSF"/>
    <property type="match status" value="1"/>
</dbReference>
<keyword evidence="16" id="KW-0418">Kinase</keyword>